<proteinExistence type="predicted"/>
<gene>
    <name evidence="1" type="ORF">SAMN02745129_2106</name>
</gene>
<evidence type="ECO:0000313" key="1">
    <source>
        <dbReference type="EMBL" id="SHH49036.1"/>
    </source>
</evidence>
<dbReference type="EMBL" id="FQXG01000003">
    <property type="protein sequence ID" value="SHH49036.1"/>
    <property type="molecule type" value="Genomic_DNA"/>
</dbReference>
<dbReference type="InterPro" id="IPR036388">
    <property type="entry name" value="WH-like_DNA-bd_sf"/>
</dbReference>
<keyword evidence="2" id="KW-1185">Reference proteome</keyword>
<dbReference type="STRING" id="299255.SAMN02745129_2106"/>
<organism evidence="1 2">
    <name type="scientific">Ferrimonas marina</name>
    <dbReference type="NCBI Taxonomy" id="299255"/>
    <lineage>
        <taxon>Bacteria</taxon>
        <taxon>Pseudomonadati</taxon>
        <taxon>Pseudomonadota</taxon>
        <taxon>Gammaproteobacteria</taxon>
        <taxon>Alteromonadales</taxon>
        <taxon>Ferrimonadaceae</taxon>
        <taxon>Ferrimonas</taxon>
    </lineage>
</organism>
<dbReference type="Proteomes" id="UP000184268">
    <property type="component" value="Unassembled WGS sequence"/>
</dbReference>
<protein>
    <submittedName>
        <fullName evidence="1">Uncharacterized protein</fullName>
    </submittedName>
</protein>
<name>A0A1M5TEB0_9GAMM</name>
<sequence length="369" mass="41027">MSLIQGEICEAIGLVDTGTLSVRNREMTLAKLGLAGEMPATFQEISQRYGVTREGCRKAIKRTLDGLVAQRQGLVALHKANDELTKVVPLPFSRFEEWGKARGYLSDGFGVESMLACMQALLGDSHYYSLKIGGVDNVVTHETRHLQEMVLAYIKKRSRHNGAVSLHDIYQHDTLTDAFASRDHLRQVTSDLIHGYPDLRLVGTTDSWVYDAGSENRLVTRVLQIGTVFQKVPIGSLIDGLDRFWCRSVKDTEKDKGAGYSQRPPQSVIVGIIKQQPGVSVDGDQVSFDPDQITLRKEIDSFSLDALKAFSNGEVIREKELEERVTKGDPALHYRYSNFINFSPLIVKVSRGLYAPLGQFNQLQGGVQA</sequence>
<dbReference type="RefSeq" id="WP_067663320.1">
    <property type="nucleotide sequence ID" value="NZ_FQXG01000003.1"/>
</dbReference>
<dbReference type="Gene3D" id="1.10.10.10">
    <property type="entry name" value="Winged helix-like DNA-binding domain superfamily/Winged helix DNA-binding domain"/>
    <property type="match status" value="1"/>
</dbReference>
<evidence type="ECO:0000313" key="2">
    <source>
        <dbReference type="Proteomes" id="UP000184268"/>
    </source>
</evidence>
<reference evidence="1 2" key="1">
    <citation type="submission" date="2016-11" db="EMBL/GenBank/DDBJ databases">
        <authorList>
            <person name="Jaros S."/>
            <person name="Januszkiewicz K."/>
            <person name="Wedrychowicz H."/>
        </authorList>
    </citation>
    <scope>NUCLEOTIDE SEQUENCE [LARGE SCALE GENOMIC DNA]</scope>
    <source>
        <strain evidence="1 2">DSM 16917</strain>
    </source>
</reference>
<dbReference type="AlphaFoldDB" id="A0A1M5TEB0"/>
<accession>A0A1M5TEB0</accession>